<evidence type="ECO:0000313" key="2">
    <source>
        <dbReference type="EMBL" id="KAK1646680.1"/>
    </source>
</evidence>
<protein>
    <submittedName>
        <fullName evidence="2">Uncharacterized protein</fullName>
    </submittedName>
</protein>
<feature type="compositionally biased region" description="Polar residues" evidence="1">
    <location>
        <begin position="113"/>
        <end position="126"/>
    </location>
</feature>
<keyword evidence="3" id="KW-1185">Reference proteome</keyword>
<sequence length="229" mass="25449">MMEAMALMEMASGHSPSGRCRDKDFVPELEFRDGGGALGSFSSSGTVFLVERDFIGEEAAQGALGLHTTGRRGPRPAARPMVWWPSGPLRLFCVRSLGENRSSAKRFPHCSTAISSSAEQSPSYRNTPPEIIQPKGAERILRPKAPPKKKQKFKAKERLRLLPPRRSEPVRRQGASSSPATTSSELENLRSSYQELETKLKEAEQKKEQAEKQLAEKNSELIRRRANSC</sequence>
<dbReference type="AlphaFoldDB" id="A0AAD8S912"/>
<evidence type="ECO:0000256" key="1">
    <source>
        <dbReference type="SAM" id="MobiDB-lite"/>
    </source>
</evidence>
<name>A0AAD8S912_LOLMU</name>
<feature type="compositionally biased region" description="Basic and acidic residues" evidence="1">
    <location>
        <begin position="196"/>
        <end position="223"/>
    </location>
</feature>
<feature type="compositionally biased region" description="Polar residues" evidence="1">
    <location>
        <begin position="174"/>
        <end position="193"/>
    </location>
</feature>
<gene>
    <name evidence="2" type="ORF">QYE76_064485</name>
</gene>
<accession>A0AAD8S912</accession>
<organism evidence="2 3">
    <name type="scientific">Lolium multiflorum</name>
    <name type="common">Italian ryegrass</name>
    <name type="synonym">Lolium perenne subsp. multiflorum</name>
    <dbReference type="NCBI Taxonomy" id="4521"/>
    <lineage>
        <taxon>Eukaryota</taxon>
        <taxon>Viridiplantae</taxon>
        <taxon>Streptophyta</taxon>
        <taxon>Embryophyta</taxon>
        <taxon>Tracheophyta</taxon>
        <taxon>Spermatophyta</taxon>
        <taxon>Magnoliopsida</taxon>
        <taxon>Liliopsida</taxon>
        <taxon>Poales</taxon>
        <taxon>Poaceae</taxon>
        <taxon>BOP clade</taxon>
        <taxon>Pooideae</taxon>
        <taxon>Poodae</taxon>
        <taxon>Poeae</taxon>
        <taxon>Poeae Chloroplast Group 2 (Poeae type)</taxon>
        <taxon>Loliodinae</taxon>
        <taxon>Loliinae</taxon>
        <taxon>Lolium</taxon>
    </lineage>
</organism>
<proteinExistence type="predicted"/>
<evidence type="ECO:0000313" key="3">
    <source>
        <dbReference type="Proteomes" id="UP001231189"/>
    </source>
</evidence>
<feature type="compositionally biased region" description="Basic and acidic residues" evidence="1">
    <location>
        <begin position="154"/>
        <end position="171"/>
    </location>
</feature>
<comment type="caution">
    <text evidence="2">The sequence shown here is derived from an EMBL/GenBank/DDBJ whole genome shotgun (WGS) entry which is preliminary data.</text>
</comment>
<dbReference type="Proteomes" id="UP001231189">
    <property type="component" value="Unassembled WGS sequence"/>
</dbReference>
<dbReference type="EMBL" id="JAUUTY010000004">
    <property type="protein sequence ID" value="KAK1646680.1"/>
    <property type="molecule type" value="Genomic_DNA"/>
</dbReference>
<feature type="region of interest" description="Disordered" evidence="1">
    <location>
        <begin position="113"/>
        <end position="229"/>
    </location>
</feature>
<reference evidence="2" key="1">
    <citation type="submission" date="2023-07" db="EMBL/GenBank/DDBJ databases">
        <title>A chromosome-level genome assembly of Lolium multiflorum.</title>
        <authorList>
            <person name="Chen Y."/>
            <person name="Copetti D."/>
            <person name="Kolliker R."/>
            <person name="Studer B."/>
        </authorList>
    </citation>
    <scope>NUCLEOTIDE SEQUENCE</scope>
    <source>
        <strain evidence="2">02402/16</strain>
        <tissue evidence="2">Leaf</tissue>
    </source>
</reference>